<evidence type="ECO:0000256" key="2">
    <source>
        <dbReference type="ARBA" id="ARBA00010756"/>
    </source>
</evidence>
<feature type="domain" description="Glycine cleavage system P-protein N-terminal" evidence="9">
    <location>
        <begin position="101"/>
        <end position="516"/>
    </location>
</feature>
<feature type="region of interest" description="Disordered" evidence="8">
    <location>
        <begin position="1"/>
        <end position="86"/>
    </location>
</feature>
<feature type="non-terminal residue" evidence="11">
    <location>
        <position position="1"/>
    </location>
</feature>
<dbReference type="SUPFAM" id="SSF53383">
    <property type="entry name" value="PLP-dependent transferases"/>
    <property type="match status" value="2"/>
</dbReference>
<evidence type="ECO:0000256" key="3">
    <source>
        <dbReference type="ARBA" id="ARBA00012134"/>
    </source>
</evidence>
<feature type="domain" description="Glycine dehydrogenase C-terminal" evidence="10">
    <location>
        <begin position="913"/>
        <end position="1016"/>
    </location>
</feature>
<evidence type="ECO:0000256" key="5">
    <source>
        <dbReference type="ARBA" id="ARBA00023002"/>
    </source>
</evidence>
<proteinExistence type="inferred from homology"/>
<dbReference type="InterPro" id="IPR015424">
    <property type="entry name" value="PyrdxlP-dep_Trfase"/>
</dbReference>
<feature type="compositionally biased region" description="Polar residues" evidence="8">
    <location>
        <begin position="72"/>
        <end position="86"/>
    </location>
</feature>
<feature type="compositionally biased region" description="Low complexity" evidence="8">
    <location>
        <begin position="54"/>
        <end position="71"/>
    </location>
</feature>
<dbReference type="Pfam" id="PF21478">
    <property type="entry name" value="GcvP2_C"/>
    <property type="match status" value="1"/>
</dbReference>
<dbReference type="Gene3D" id="3.40.640.10">
    <property type="entry name" value="Type I PLP-dependent aspartate aminotransferase-like (Major domain)"/>
    <property type="match status" value="2"/>
</dbReference>
<evidence type="ECO:0000259" key="10">
    <source>
        <dbReference type="Pfam" id="PF21478"/>
    </source>
</evidence>
<dbReference type="GO" id="GO:0030170">
    <property type="term" value="F:pyridoxal phosphate binding"/>
    <property type="evidence" value="ECO:0007669"/>
    <property type="project" value="TreeGrafter"/>
</dbReference>
<dbReference type="PANTHER" id="PTHR11773">
    <property type="entry name" value="GLYCINE DEHYDROGENASE, DECARBOXYLATING"/>
    <property type="match status" value="1"/>
</dbReference>
<dbReference type="GO" id="GO:0016594">
    <property type="term" value="F:glycine binding"/>
    <property type="evidence" value="ECO:0007669"/>
    <property type="project" value="TreeGrafter"/>
</dbReference>
<dbReference type="EMBL" id="PKSL01000252">
    <property type="protein sequence ID" value="POV97667.1"/>
    <property type="molecule type" value="Genomic_DNA"/>
</dbReference>
<dbReference type="Gene3D" id="3.90.1150.10">
    <property type="entry name" value="Aspartate Aminotransferase, domain 1"/>
    <property type="match status" value="2"/>
</dbReference>
<feature type="region of interest" description="Disordered" evidence="8">
    <location>
        <begin position="559"/>
        <end position="591"/>
    </location>
</feature>
<gene>
    <name evidence="11" type="ORF">PSTT_14924</name>
</gene>
<keyword evidence="5" id="KW-0560">Oxidoreductase</keyword>
<dbReference type="InterPro" id="IPR049315">
    <property type="entry name" value="GDC-P_N"/>
</dbReference>
<dbReference type="GO" id="GO:0004375">
    <property type="term" value="F:glycine dehydrogenase (decarboxylating) activity"/>
    <property type="evidence" value="ECO:0007669"/>
    <property type="project" value="UniProtKB-EC"/>
</dbReference>
<dbReference type="GO" id="GO:0005739">
    <property type="term" value="C:mitochondrion"/>
    <property type="evidence" value="ECO:0007669"/>
    <property type="project" value="TreeGrafter"/>
</dbReference>
<evidence type="ECO:0000256" key="1">
    <source>
        <dbReference type="ARBA" id="ARBA00001933"/>
    </source>
</evidence>
<dbReference type="Proteomes" id="UP000239156">
    <property type="component" value="Unassembled WGS sequence"/>
</dbReference>
<dbReference type="PANTHER" id="PTHR11773:SF1">
    <property type="entry name" value="GLYCINE DEHYDROGENASE (DECARBOXYLATING), MITOCHONDRIAL"/>
    <property type="match status" value="1"/>
</dbReference>
<name>A0A2S4UKC8_9BASI</name>
<dbReference type="VEuPathDB" id="FungiDB:PSTT_14924"/>
<protein>
    <recommendedName>
        <fullName evidence="3">glycine dehydrogenase (aminomethyl-transferring)</fullName>
        <ecNumber evidence="3">1.4.4.2</ecNumber>
    </recommendedName>
    <alternativeName>
        <fullName evidence="7">Glycine cleavage system P protein</fullName>
    </alternativeName>
</protein>
<dbReference type="InterPro" id="IPR049316">
    <property type="entry name" value="GDC-P_C"/>
</dbReference>
<dbReference type="GO" id="GO:0005960">
    <property type="term" value="C:glycine cleavage complex"/>
    <property type="evidence" value="ECO:0007669"/>
    <property type="project" value="TreeGrafter"/>
</dbReference>
<comment type="catalytic activity">
    <reaction evidence="6">
        <text>N(6)-[(R)-lipoyl]-L-lysyl-[glycine-cleavage complex H protein] + glycine + H(+) = N(6)-[(R)-S(8)-aminomethyldihydrolipoyl]-L-lysyl-[glycine-cleavage complex H protein] + CO2</text>
        <dbReference type="Rhea" id="RHEA:24304"/>
        <dbReference type="Rhea" id="RHEA-COMP:10494"/>
        <dbReference type="Rhea" id="RHEA-COMP:10495"/>
        <dbReference type="ChEBI" id="CHEBI:15378"/>
        <dbReference type="ChEBI" id="CHEBI:16526"/>
        <dbReference type="ChEBI" id="CHEBI:57305"/>
        <dbReference type="ChEBI" id="CHEBI:83099"/>
        <dbReference type="ChEBI" id="CHEBI:83143"/>
        <dbReference type="EC" id="1.4.4.2"/>
    </reaction>
</comment>
<keyword evidence="12" id="KW-1185">Reference proteome</keyword>
<dbReference type="FunFam" id="3.40.640.10:FF:000005">
    <property type="entry name" value="Glycine dehydrogenase (decarboxylating), mitochondrial"/>
    <property type="match status" value="1"/>
</dbReference>
<feature type="compositionally biased region" description="Polar residues" evidence="8">
    <location>
        <begin position="578"/>
        <end position="591"/>
    </location>
</feature>
<accession>A0A2S4UKC8</accession>
<feature type="compositionally biased region" description="Basic residues" evidence="8">
    <location>
        <begin position="40"/>
        <end position="53"/>
    </location>
</feature>
<comment type="cofactor">
    <cofactor evidence="1">
        <name>pyridoxal 5'-phosphate</name>
        <dbReference type="ChEBI" id="CHEBI:597326"/>
    </cofactor>
</comment>
<dbReference type="InterPro" id="IPR015421">
    <property type="entry name" value="PyrdxlP-dep_Trfase_major"/>
</dbReference>
<comment type="caution">
    <text evidence="11">The sequence shown here is derived from an EMBL/GenBank/DDBJ whole genome shotgun (WGS) entry which is preliminary data.</text>
</comment>
<dbReference type="VEuPathDB" id="FungiDB:PSHT_13289"/>
<sequence length="1103" mass="121352">KIIDGLEKPSQSPKRNSFDDQEDPSRLENRSNNREEPSHRRGLLRTVINKKARLTTTAAHQQQHQQRPLTTSPLRFSSNSSKKLEQTTHSLFTPLDSFPSRHLGPRDNEIQAMLDSLGFPTLDQFVDKVIPPSIRTEPLSNLALHPQSESELTRRAQELADKNIPAKNFIGMGYCNALMPAPIATNVLQNPAWYTSYTPYQAEISQGRLESLINFQTMISSLTGLPISNASLLDEATAAAEAMTLSYNQSKSQTRKTYIVDRSVFPQSIAVLRNRAAPAGIKLIVTNVRKYLDDHGSLPSDCFGVLVQYPERRGDVTDWSKLADAVHANGGLLSCATDLLALTKIKPPGEWGADIALGNSARFGVPLGYGGPHAAFFAVKESLTRKIPGRLIGLSKDSNGKPAYRLTLQTREQHIRRDKALSNVCTAQALLANLASFYAVYHGPHGLRRIADRVHGMTQVLAAGLEKLSYDVVNQSYFDRLTVNTSGVAISVVLSEAKNRQINLRHADDFHMICALLNLFVDLNELKFNRRSGPDYYTPQMVLALADSLNLKAVIDPPSDQSLVSSTEPLPKSSSSEDLQPSSKKIPSSLRRQSTYLEHPVFNRYHSETELMRYIAYLQKKDLSLVDAMIPLGSCTMKLNSATSMNPLSWKNFSSIHPFAPQEQAAGYMEMIKELEADLSKITGFPAISLQPNSGAQGEYAGLSVIRAYHHSRGDQKRDVCLVPVSAHGTNPASAVMAGMKVIPIKTMKDGSLDLIDLEAKATKHSNELAAIMITYPSTYGVFESHVQQVCEIIHQHGGQVYLDGANMNAQIGLTNPVKCGADVCHLNLHKTFGIPHGGGGPGVGPIGVASHLAEFLPSHPMINRGIDKYNCGGKTENAIEPVSSAPWGSASILTISWSYIKMLGGTGLTLSSKIALLNANYLANKLKDHFDVKFKNEHGLCAHEFLIDFTEFEKKYGIKVMDVAKRLIDYGFHPPTCSWPISTSMLIEPTESESLRELDRFLDALISIRKELEDQTGRMIIKSAPFDLDSAFKLAANQFPQITDNSDSKVISEIVNKAIYPVENLKKNKFWPSVARVDDSYGDKNIFCTCPSVEEVAGTGSD</sequence>
<reference evidence="11" key="1">
    <citation type="submission" date="2017-12" db="EMBL/GenBank/DDBJ databases">
        <title>Gene loss provides genomic basis for host adaptation in cereal stripe rust fungi.</title>
        <authorList>
            <person name="Xia C."/>
        </authorList>
    </citation>
    <scope>NUCLEOTIDE SEQUENCE [LARGE SCALE GENOMIC DNA]</scope>
    <source>
        <strain evidence="11">93-210</strain>
    </source>
</reference>
<feature type="compositionally biased region" description="Basic and acidic residues" evidence="8">
    <location>
        <begin position="23"/>
        <end position="39"/>
    </location>
</feature>
<organism evidence="11 12">
    <name type="scientific">Puccinia striiformis</name>
    <dbReference type="NCBI Taxonomy" id="27350"/>
    <lineage>
        <taxon>Eukaryota</taxon>
        <taxon>Fungi</taxon>
        <taxon>Dikarya</taxon>
        <taxon>Basidiomycota</taxon>
        <taxon>Pucciniomycotina</taxon>
        <taxon>Pucciniomycetes</taxon>
        <taxon>Pucciniales</taxon>
        <taxon>Pucciniaceae</taxon>
        <taxon>Puccinia</taxon>
    </lineage>
</organism>
<dbReference type="EC" id="1.4.4.2" evidence="3"/>
<dbReference type="NCBIfam" id="NF003346">
    <property type="entry name" value="PRK04366.1"/>
    <property type="match status" value="1"/>
</dbReference>
<dbReference type="Pfam" id="PF02347">
    <property type="entry name" value="GDC-P"/>
    <property type="match status" value="2"/>
</dbReference>
<evidence type="ECO:0000259" key="9">
    <source>
        <dbReference type="Pfam" id="PF02347"/>
    </source>
</evidence>
<keyword evidence="4" id="KW-0663">Pyridoxal phosphate</keyword>
<dbReference type="GO" id="GO:0019464">
    <property type="term" value="P:glycine decarboxylation via glycine cleavage system"/>
    <property type="evidence" value="ECO:0007669"/>
    <property type="project" value="TreeGrafter"/>
</dbReference>
<evidence type="ECO:0000256" key="7">
    <source>
        <dbReference type="ARBA" id="ARBA00082072"/>
    </source>
</evidence>
<evidence type="ECO:0000256" key="4">
    <source>
        <dbReference type="ARBA" id="ARBA00022898"/>
    </source>
</evidence>
<evidence type="ECO:0000313" key="11">
    <source>
        <dbReference type="EMBL" id="POV97667.1"/>
    </source>
</evidence>
<comment type="similarity">
    <text evidence="2">Belongs to the GcvP family.</text>
</comment>
<feature type="domain" description="Glycine cleavage system P-protein N-terminal" evidence="9">
    <location>
        <begin position="583"/>
        <end position="858"/>
    </location>
</feature>
<evidence type="ECO:0000313" key="12">
    <source>
        <dbReference type="Proteomes" id="UP000239156"/>
    </source>
</evidence>
<dbReference type="FunFam" id="3.40.640.10:FF:000007">
    <property type="entry name" value="glycine dehydrogenase (Decarboxylating), mitochondrial"/>
    <property type="match status" value="1"/>
</dbReference>
<dbReference type="InterPro" id="IPR015422">
    <property type="entry name" value="PyrdxlP-dep_Trfase_small"/>
</dbReference>
<dbReference type="InterPro" id="IPR020581">
    <property type="entry name" value="GDC_P"/>
</dbReference>
<feature type="compositionally biased region" description="Low complexity" evidence="8">
    <location>
        <begin position="565"/>
        <end position="577"/>
    </location>
</feature>
<evidence type="ECO:0000256" key="8">
    <source>
        <dbReference type="SAM" id="MobiDB-lite"/>
    </source>
</evidence>
<dbReference type="AlphaFoldDB" id="A0A2S4UKC8"/>
<evidence type="ECO:0000256" key="6">
    <source>
        <dbReference type="ARBA" id="ARBA00049026"/>
    </source>
</evidence>
<feature type="non-terminal residue" evidence="11">
    <location>
        <position position="1103"/>
    </location>
</feature>